<evidence type="ECO:0000256" key="5">
    <source>
        <dbReference type="ARBA" id="ARBA00012238"/>
    </source>
</evidence>
<dbReference type="GO" id="GO:0005509">
    <property type="term" value="F:calcium ion binding"/>
    <property type="evidence" value="ECO:0007669"/>
    <property type="project" value="InterPro"/>
</dbReference>
<feature type="disulfide bond" evidence="21">
    <location>
        <begin position="385"/>
        <end position="418"/>
    </location>
</feature>
<dbReference type="AlphaFoldDB" id="A0A8J2PSA0"/>
<evidence type="ECO:0000256" key="20">
    <source>
        <dbReference type="PIRSR" id="PIRSR601382-2"/>
    </source>
</evidence>
<comment type="catalytic activity">
    <reaction evidence="17">
        <text>N(4)-(alpha-D-Man-(1-&gt;2)-alpha-D-Man-(1-&gt;2)-alpha-D-Man-(1-&gt;3)-[alpha-D-Man-(1-&gt;3)-[alpha-D-Man-(1-&gt;2)-alpha-D-Man-(1-&gt;6)]-alpha-D-Man-(1-&gt;6)]-beta-D-Man-(1-&gt;4)-beta-D-GlcNAc-(1-&gt;4)-beta-D-GlcNAc)-L-asparaginyl-[protein] (N-glucan mannose isomer 8A1,2,3B1,3) + 3 H2O = N(4)-(alpha-D-Man-(1-&gt;3)-[alpha-D-Man-(1-&gt;3)-[alpha-D-Man-(1-&gt;6)]-alpha-D-Man-(1-&gt;6)]-beta-D-Man-(1-&gt;4)-beta-D-GlcNAc-(1-&gt;4)-beta-D-GlcNAc)-L-asparaginyl-[protein] (N-glucan mannose isomer 5A1,2) + 3 beta-D-mannose</text>
        <dbReference type="Rhea" id="RHEA:56028"/>
        <dbReference type="Rhea" id="RHEA-COMP:14358"/>
        <dbReference type="Rhea" id="RHEA-COMP:14367"/>
        <dbReference type="ChEBI" id="CHEBI:15377"/>
        <dbReference type="ChEBI" id="CHEBI:28563"/>
        <dbReference type="ChEBI" id="CHEBI:59087"/>
        <dbReference type="ChEBI" id="CHEBI:60628"/>
        <dbReference type="EC" id="3.2.1.113"/>
    </reaction>
</comment>
<evidence type="ECO:0000256" key="7">
    <source>
        <dbReference type="ARBA" id="ARBA00022723"/>
    </source>
</evidence>
<keyword evidence="6" id="KW-0812">Transmembrane</keyword>
<evidence type="ECO:0000256" key="14">
    <source>
        <dbReference type="ARBA" id="ARBA00023157"/>
    </source>
</evidence>
<dbReference type="OrthoDB" id="8118055at2759"/>
<evidence type="ECO:0000256" key="17">
    <source>
        <dbReference type="ARBA" id="ARBA00047669"/>
    </source>
</evidence>
<feature type="binding site" evidence="20">
    <location>
        <position position="552"/>
    </location>
    <ligand>
        <name>Ca(2+)</name>
        <dbReference type="ChEBI" id="CHEBI:29108"/>
    </ligand>
</feature>
<keyword evidence="7 20" id="KW-0479">Metal-binding</keyword>
<dbReference type="Proteomes" id="UP000708208">
    <property type="component" value="Unassembled WGS sequence"/>
</dbReference>
<feature type="active site" description="Proton donor" evidence="19">
    <location>
        <position position="432"/>
    </location>
</feature>
<evidence type="ECO:0000256" key="19">
    <source>
        <dbReference type="PIRSR" id="PIRSR601382-1"/>
    </source>
</evidence>
<keyword evidence="12" id="KW-0333">Golgi apparatus</keyword>
<keyword evidence="11" id="KW-1133">Transmembrane helix</keyword>
<feature type="active site" evidence="19">
    <location>
        <position position="464"/>
    </location>
</feature>
<evidence type="ECO:0000256" key="4">
    <source>
        <dbReference type="ARBA" id="ARBA00007658"/>
    </source>
</evidence>
<gene>
    <name evidence="22" type="ORF">AFUS01_LOCUS44253</name>
</gene>
<proteinExistence type="inferred from homology"/>
<evidence type="ECO:0000256" key="18">
    <source>
        <dbReference type="ARBA" id="ARBA00048605"/>
    </source>
</evidence>
<comment type="pathway">
    <text evidence="3">Protein modification; protein glycosylation.</text>
</comment>
<evidence type="ECO:0000256" key="11">
    <source>
        <dbReference type="ARBA" id="ARBA00022989"/>
    </source>
</evidence>
<dbReference type="GO" id="GO:0006491">
    <property type="term" value="P:N-glycan processing"/>
    <property type="evidence" value="ECO:0007669"/>
    <property type="project" value="UniProtKB-ARBA"/>
</dbReference>
<evidence type="ECO:0000256" key="1">
    <source>
        <dbReference type="ARBA" id="ARBA00001913"/>
    </source>
</evidence>
<dbReference type="PANTHER" id="PTHR11742:SF6">
    <property type="entry name" value="MANNOSYL-OLIGOSACCHARIDE ALPHA-1,2-MANNOSIDASE IA-RELATED"/>
    <property type="match status" value="1"/>
</dbReference>
<keyword evidence="8" id="KW-0378">Hydrolase</keyword>
<dbReference type="GO" id="GO:0004571">
    <property type="term" value="F:mannosyl-oligosaccharide 1,2-alpha-mannosidase activity"/>
    <property type="evidence" value="ECO:0007669"/>
    <property type="project" value="UniProtKB-EC"/>
</dbReference>
<sequence>MTLRLFAKTRGNKALYRLLLIFLFLFCFTAILLKINIFKLEHVEKNSPSNSNGNNLEEEEIVSPPTVGVDFMGEVKFVNLPSKEHGSPDLKLVTQGGEDPDPEVYQKRLFIKKMMEDAWGEYKKYAWGTNELMPMTRIGRTGGDIYGNVNLGATIIDSLSTLFIMGMDDEFEKARAWVEKEYNLSEHCNEVSLFETNIRILGGFLSAFALTNDTLFLEKAKDVGERLLPAFDTSTGIPHPRVRLCRPQASGSEISIAELGSLHLEFVYLSILTKDYRYYDKVYKLRRHLRKIAGGGVYHDSVSIYDGQFTSSWTSIGGGADSFYEYLVKSWIQLGKAEDLEMYHTAIQAMIDAGMMRTSPQNHFLYFGKVFTGGQADSSFSHLACFAGAMFALGSVSDRRSRTKTRDMDIAKNLTNTCHESYDRAKTKLGPESFSFRPESFSFRRDAEAMSSSYDAQYYILRPEVVESYFTLYRLTGDNKYREWGWEAAQAIEKYCKAREGGGYSGITNVNNLYPHKDDVQQTFFLAETLKYLYLLFSSPNLIHLDNWVFNTEAHPLPVKGKNPMFSPFT</sequence>
<keyword evidence="14 21" id="KW-1015">Disulfide bond</keyword>
<accession>A0A8J2PSA0</accession>
<keyword evidence="16" id="KW-0326">Glycosidase</keyword>
<keyword evidence="9 20" id="KW-0106">Calcium</keyword>
<name>A0A8J2PSA0_9HEXA</name>
<evidence type="ECO:0000256" key="16">
    <source>
        <dbReference type="ARBA" id="ARBA00023295"/>
    </source>
</evidence>
<evidence type="ECO:0000256" key="2">
    <source>
        <dbReference type="ARBA" id="ARBA00004323"/>
    </source>
</evidence>
<comment type="catalytic activity">
    <reaction evidence="18">
        <text>N(4)-(alpha-D-Man-(1-&gt;2)-alpha-D-Man-(1-&gt;2)-alpha-D-Man-(1-&gt;3)-[alpha-D-Man-(1-&gt;2)-alpha-D-Man-(1-&gt;3)-[alpha-D-Man-(1-&gt;2)-alpha-D-Man-(1-&gt;6)]-alpha-D-Man-(1-&gt;6)]-beta-D-Man-(1-&gt;4)-beta-D-GlcNAc-(1-&gt;4)-beta-D-GlcNAc)-L-asparaginyl-[protein] (N-glucan mannose isomer 9A1,2,3B1,2,3) + 4 H2O = N(4)-(alpha-D-Man-(1-&gt;3)-[alpha-D-Man-(1-&gt;3)-[alpha-D-Man-(1-&gt;6)]-alpha-D-Man-(1-&gt;6)]-beta-D-Man-(1-&gt;4)-beta-D-GlcNAc-(1-&gt;4)-beta-D-GlcNAc)-L-asparaginyl-[protein] (N-glucan mannose isomer 5A1,2) + 4 beta-D-mannose</text>
        <dbReference type="Rhea" id="RHEA:56008"/>
        <dbReference type="Rhea" id="RHEA-COMP:14356"/>
        <dbReference type="Rhea" id="RHEA-COMP:14367"/>
        <dbReference type="ChEBI" id="CHEBI:15377"/>
        <dbReference type="ChEBI" id="CHEBI:28563"/>
        <dbReference type="ChEBI" id="CHEBI:59087"/>
        <dbReference type="ChEBI" id="CHEBI:139493"/>
        <dbReference type="EC" id="3.2.1.113"/>
    </reaction>
</comment>
<evidence type="ECO:0000256" key="6">
    <source>
        <dbReference type="ARBA" id="ARBA00022692"/>
    </source>
</evidence>
<keyword evidence="15" id="KW-0325">Glycoprotein</keyword>
<keyword evidence="10" id="KW-0735">Signal-anchor</keyword>
<evidence type="ECO:0000256" key="12">
    <source>
        <dbReference type="ARBA" id="ARBA00023034"/>
    </source>
</evidence>
<dbReference type="FunFam" id="1.50.10.10:FF:000017">
    <property type="entry name" value="alpha-1,2-Mannosidase"/>
    <property type="match status" value="1"/>
</dbReference>
<protein>
    <recommendedName>
        <fullName evidence="5">mannosyl-oligosaccharide 1,2-alpha-mannosidase</fullName>
        <ecNumber evidence="5">3.2.1.113</ecNumber>
    </recommendedName>
</protein>
<evidence type="ECO:0000256" key="15">
    <source>
        <dbReference type="ARBA" id="ARBA00023180"/>
    </source>
</evidence>
<comment type="caution">
    <text evidence="22">The sequence shown here is derived from an EMBL/GenBank/DDBJ whole genome shotgun (WGS) entry which is preliminary data.</text>
</comment>
<evidence type="ECO:0000313" key="22">
    <source>
        <dbReference type="EMBL" id="CAG7834795.1"/>
    </source>
</evidence>
<comment type="similarity">
    <text evidence="4">Belongs to the glycosyl hydrolase 47 family.</text>
</comment>
<comment type="subcellular location">
    <subcellularLocation>
        <location evidence="2">Golgi apparatus membrane</location>
        <topology evidence="2">Single-pass type II membrane protein</topology>
    </subcellularLocation>
</comment>
<evidence type="ECO:0000313" key="23">
    <source>
        <dbReference type="Proteomes" id="UP000708208"/>
    </source>
</evidence>
<dbReference type="GO" id="GO:0000139">
    <property type="term" value="C:Golgi membrane"/>
    <property type="evidence" value="ECO:0007669"/>
    <property type="project" value="UniProtKB-SubCell"/>
</dbReference>
<evidence type="ECO:0000256" key="21">
    <source>
        <dbReference type="PIRSR" id="PIRSR601382-3"/>
    </source>
</evidence>
<dbReference type="InterPro" id="IPR001382">
    <property type="entry name" value="Glyco_hydro_47"/>
</dbReference>
<evidence type="ECO:0000256" key="8">
    <source>
        <dbReference type="ARBA" id="ARBA00022801"/>
    </source>
</evidence>
<dbReference type="GO" id="GO:0005783">
    <property type="term" value="C:endoplasmic reticulum"/>
    <property type="evidence" value="ECO:0007669"/>
    <property type="project" value="TreeGrafter"/>
</dbReference>
<feature type="active site" evidence="19">
    <location>
        <position position="321"/>
    </location>
</feature>
<dbReference type="PANTHER" id="PTHR11742">
    <property type="entry name" value="MANNOSYL-OLIGOSACCHARIDE ALPHA-1,2-MANNOSIDASE-RELATED"/>
    <property type="match status" value="1"/>
</dbReference>
<dbReference type="EMBL" id="CAJVCH010570385">
    <property type="protein sequence ID" value="CAG7834795.1"/>
    <property type="molecule type" value="Genomic_DNA"/>
</dbReference>
<organism evidence="22 23">
    <name type="scientific">Allacma fusca</name>
    <dbReference type="NCBI Taxonomy" id="39272"/>
    <lineage>
        <taxon>Eukaryota</taxon>
        <taxon>Metazoa</taxon>
        <taxon>Ecdysozoa</taxon>
        <taxon>Arthropoda</taxon>
        <taxon>Hexapoda</taxon>
        <taxon>Collembola</taxon>
        <taxon>Symphypleona</taxon>
        <taxon>Sminthuridae</taxon>
        <taxon>Allacma</taxon>
    </lineage>
</organism>
<dbReference type="EC" id="3.2.1.113" evidence="5"/>
<reference evidence="22" key="1">
    <citation type="submission" date="2021-06" db="EMBL/GenBank/DDBJ databases">
        <authorList>
            <person name="Hodson N. C."/>
            <person name="Mongue J. A."/>
            <person name="Jaron S. K."/>
        </authorList>
    </citation>
    <scope>NUCLEOTIDE SEQUENCE</scope>
</reference>
<evidence type="ECO:0000256" key="3">
    <source>
        <dbReference type="ARBA" id="ARBA00004922"/>
    </source>
</evidence>
<dbReference type="InterPro" id="IPR050749">
    <property type="entry name" value="Glycosyl_Hydrolase_47"/>
</dbReference>
<evidence type="ECO:0000256" key="10">
    <source>
        <dbReference type="ARBA" id="ARBA00022968"/>
    </source>
</evidence>
<keyword evidence="13" id="KW-0472">Membrane</keyword>
<evidence type="ECO:0000256" key="13">
    <source>
        <dbReference type="ARBA" id="ARBA00023136"/>
    </source>
</evidence>
<keyword evidence="23" id="KW-1185">Reference proteome</keyword>
<feature type="active site" description="Proton donor" evidence="19">
    <location>
        <position position="195"/>
    </location>
</feature>
<dbReference type="Pfam" id="PF01532">
    <property type="entry name" value="Glyco_hydro_47"/>
    <property type="match status" value="1"/>
</dbReference>
<evidence type="ECO:0000256" key="9">
    <source>
        <dbReference type="ARBA" id="ARBA00022837"/>
    </source>
</evidence>
<comment type="cofactor">
    <cofactor evidence="1 20">
        <name>Ca(2+)</name>
        <dbReference type="ChEBI" id="CHEBI:29108"/>
    </cofactor>
</comment>